<dbReference type="AlphaFoldDB" id="A0AAV0ASH6"/>
<name>A0AAV0ASH6_PHAPC</name>
<dbReference type="EMBL" id="CALTRL010001052">
    <property type="protein sequence ID" value="CAH7670701.1"/>
    <property type="molecule type" value="Genomic_DNA"/>
</dbReference>
<gene>
    <name evidence="1" type="ORF">PPACK8108_LOCUS5425</name>
</gene>
<proteinExistence type="predicted"/>
<comment type="caution">
    <text evidence="1">The sequence shown here is derived from an EMBL/GenBank/DDBJ whole genome shotgun (WGS) entry which is preliminary data.</text>
</comment>
<evidence type="ECO:0000313" key="2">
    <source>
        <dbReference type="Proteomes" id="UP001153365"/>
    </source>
</evidence>
<reference evidence="1" key="1">
    <citation type="submission" date="2022-06" db="EMBL/GenBank/DDBJ databases">
        <authorList>
            <consortium name="SYNGENTA / RWTH Aachen University"/>
        </authorList>
    </citation>
    <scope>NUCLEOTIDE SEQUENCE</scope>
</reference>
<accession>A0AAV0ASH6</accession>
<dbReference type="Proteomes" id="UP001153365">
    <property type="component" value="Unassembled WGS sequence"/>
</dbReference>
<organism evidence="1 2">
    <name type="scientific">Phakopsora pachyrhizi</name>
    <name type="common">Asian soybean rust disease fungus</name>
    <dbReference type="NCBI Taxonomy" id="170000"/>
    <lineage>
        <taxon>Eukaryota</taxon>
        <taxon>Fungi</taxon>
        <taxon>Dikarya</taxon>
        <taxon>Basidiomycota</taxon>
        <taxon>Pucciniomycotina</taxon>
        <taxon>Pucciniomycetes</taxon>
        <taxon>Pucciniales</taxon>
        <taxon>Phakopsoraceae</taxon>
        <taxon>Phakopsora</taxon>
    </lineage>
</organism>
<evidence type="ECO:0000313" key="1">
    <source>
        <dbReference type="EMBL" id="CAH7670701.1"/>
    </source>
</evidence>
<protein>
    <submittedName>
        <fullName evidence="1">Uncharacterized protein</fullName>
    </submittedName>
</protein>
<sequence length="175" mass="19814">MKKQGTLIVLLDHIYSESNEEDQDSLLLWQKGLLFQDNPYGSLYLLPTPGVLSQMVVLWPIRPGKNQDISAAEEAQGRKKEPSRLLYEAEQDNNKHSNLKKSSNQPIPDEVKDLIMDNFNTGSVSQKEVARKFKDDSHFAYVDETGKAFTSGSDYNRSLSGLKEELKELTQPPKD</sequence>
<keyword evidence="2" id="KW-1185">Reference proteome</keyword>